<dbReference type="Pfam" id="PF00535">
    <property type="entry name" value="Glycos_transf_2"/>
    <property type="match status" value="2"/>
</dbReference>
<dbReference type="InterPro" id="IPR029044">
    <property type="entry name" value="Nucleotide-diphossugar_trans"/>
</dbReference>
<reference evidence="2 3" key="1">
    <citation type="submission" date="2018-08" db="EMBL/GenBank/DDBJ databases">
        <title>A genome reference for cultivated species of the human gut microbiota.</title>
        <authorList>
            <person name="Zou Y."/>
            <person name="Xue W."/>
            <person name="Luo G."/>
        </authorList>
    </citation>
    <scope>NUCLEOTIDE SEQUENCE [LARGE SCALE GENOMIC DNA]</scope>
    <source>
        <strain evidence="2 3">AM27-11</strain>
    </source>
</reference>
<feature type="domain" description="Glycosyltransferase 2-like" evidence="1">
    <location>
        <begin position="297"/>
        <end position="457"/>
    </location>
</feature>
<dbReference type="AlphaFoldDB" id="A0A414LYP0"/>
<dbReference type="CDD" id="cd04186">
    <property type="entry name" value="GT_2_like_c"/>
    <property type="match status" value="1"/>
</dbReference>
<dbReference type="EMBL" id="QSKW01000002">
    <property type="protein sequence ID" value="RHE99982.1"/>
    <property type="molecule type" value="Genomic_DNA"/>
</dbReference>
<evidence type="ECO:0000313" key="3">
    <source>
        <dbReference type="Proteomes" id="UP000286271"/>
    </source>
</evidence>
<dbReference type="SUPFAM" id="SSF53448">
    <property type="entry name" value="Nucleotide-diphospho-sugar transferases"/>
    <property type="match status" value="2"/>
</dbReference>
<keyword evidence="2" id="KW-0808">Transferase</keyword>
<comment type="caution">
    <text evidence="2">The sequence shown here is derived from an EMBL/GenBank/DDBJ whole genome shotgun (WGS) entry which is preliminary data.</text>
</comment>
<dbReference type="InterPro" id="IPR001173">
    <property type="entry name" value="Glyco_trans_2-like"/>
</dbReference>
<dbReference type="Proteomes" id="UP000286271">
    <property type="component" value="Unassembled WGS sequence"/>
</dbReference>
<dbReference type="Gene3D" id="3.90.550.10">
    <property type="entry name" value="Spore Coat Polysaccharide Biosynthesis Protein SpsA, Chain A"/>
    <property type="match status" value="2"/>
</dbReference>
<protein>
    <submittedName>
        <fullName evidence="2">Glycosyltransferase family 2 protein</fullName>
    </submittedName>
</protein>
<sequence length="822" mass="95432">MAVKKFIVDRIRTNLYDDKKIVFTGWFNPLEKQQGELIAEQGNQKLQLDIEKKRGIEIRQKHIGEPYEINEEVTGTISLPEDWETHGKIQVFHVADGVKEKIITLSVRQIQKIIGSVEYCIDSVKVIEDHLEVIGWALGNRTVELQIQDQRGKAVPFESEQYYRKDLLSTFYELKKDQNAGFRIKVKLAAEDEKARTKEAQSLAIIMQDDRGISRYRVNLGDDDKSPKEMMITGKRIKKAYKYLLHNGLEATVKKSVRRLRHENDFPYDEWRERYEVTAGDLQNQRKTNFEHKIFFSIVIPLYMTNKEYLKEMINSICAQTYGNWELCLADGSGKNSPLTDILEDYTKKDTRIRFCTLEENLGISGNTNAALNMAKGDVIVLADHDDIMPANALYELAKAWNEDSTIDVVYSDEDKISMDGKQYFDPHFKSDFNIDLLCSMNYICHLFAFKKEILEKTGTFRKEFDGAQDYDFILRCCENAKNIHHIPKVLYHWRCHLDSTASNPDSKRYAFEAGRKAVEEHYKRVGISARVEHSEFYGMYRTIYEWQEKPLISILIPNKDHIDDLEKCLNSIRKSDYTNYEIIIIENNSTEEATFSYYKQIESDKIHVVYYEGEFNFSSINNFGASHAKGEYFLLLNNDTEMIHENCMRELLGYCMRTEVGAVGARLYYSDDTIQHAGVVLGFGGIAGHTFIGKSRYDLGYFGRIVCAQDYSAVTAACMMTKRSAFEKVEGLSEELRVAFNDIDYCMKLRRAGYLIVYNPYAELYHFESKSRGLEDTPDKVERFNGEIELFNRKWEKELEKGDPYYNPNLTLDNSDFSLRK</sequence>
<evidence type="ECO:0000313" key="2">
    <source>
        <dbReference type="EMBL" id="RHE99982.1"/>
    </source>
</evidence>
<accession>A0A414LYP0</accession>
<dbReference type="PANTHER" id="PTHR43179">
    <property type="entry name" value="RHAMNOSYLTRANSFERASE WBBL"/>
    <property type="match status" value="1"/>
</dbReference>
<proteinExistence type="predicted"/>
<evidence type="ECO:0000259" key="1">
    <source>
        <dbReference type="Pfam" id="PF00535"/>
    </source>
</evidence>
<dbReference type="CDD" id="cd04184">
    <property type="entry name" value="GT2_RfbC_Mx_like"/>
    <property type="match status" value="1"/>
</dbReference>
<feature type="domain" description="Glycosyltransferase 2-like" evidence="1">
    <location>
        <begin position="554"/>
        <end position="729"/>
    </location>
</feature>
<dbReference type="PANTHER" id="PTHR43179:SF7">
    <property type="entry name" value="RHAMNOSYLTRANSFERASE WBBL"/>
    <property type="match status" value="1"/>
</dbReference>
<name>A0A414LYP0_9FIRM</name>
<organism evidence="2 3">
    <name type="scientific">Roseburia inulinivorans</name>
    <dbReference type="NCBI Taxonomy" id="360807"/>
    <lineage>
        <taxon>Bacteria</taxon>
        <taxon>Bacillati</taxon>
        <taxon>Bacillota</taxon>
        <taxon>Clostridia</taxon>
        <taxon>Lachnospirales</taxon>
        <taxon>Lachnospiraceae</taxon>
        <taxon>Roseburia</taxon>
    </lineage>
</organism>
<gene>
    <name evidence="2" type="ORF">DW707_01905</name>
</gene>
<dbReference type="GO" id="GO:0016757">
    <property type="term" value="F:glycosyltransferase activity"/>
    <property type="evidence" value="ECO:0007669"/>
    <property type="project" value="UniProtKB-KW"/>
</dbReference>
<dbReference type="RefSeq" id="WP_118929683.1">
    <property type="nucleotide sequence ID" value="NZ_QSKW01000002.1"/>
</dbReference>